<dbReference type="Proteomes" id="UP000193778">
    <property type="component" value="Unassembled WGS sequence"/>
</dbReference>
<name>A0A1X7ACS4_9RHOB</name>
<feature type="chain" id="PRO_5013208241" description="Right handed beta helix domain-containing protein" evidence="1">
    <location>
        <begin position="25"/>
        <end position="424"/>
    </location>
</feature>
<dbReference type="InterPro" id="IPR012334">
    <property type="entry name" value="Pectin_lyas_fold"/>
</dbReference>
<feature type="domain" description="Right handed beta helix" evidence="2">
    <location>
        <begin position="166"/>
        <end position="350"/>
    </location>
</feature>
<evidence type="ECO:0000256" key="1">
    <source>
        <dbReference type="SAM" id="SignalP"/>
    </source>
</evidence>
<keyword evidence="4" id="KW-1185">Reference proteome</keyword>
<accession>A0A1X7ACS4</accession>
<dbReference type="AlphaFoldDB" id="A0A1X7ACS4"/>
<protein>
    <recommendedName>
        <fullName evidence="2">Right handed beta helix domain-containing protein</fullName>
    </recommendedName>
</protein>
<evidence type="ECO:0000313" key="4">
    <source>
        <dbReference type="Proteomes" id="UP000193778"/>
    </source>
</evidence>
<keyword evidence="1" id="KW-0732">Signal</keyword>
<dbReference type="InterPro" id="IPR022441">
    <property type="entry name" value="Para_beta_helix_rpt-2"/>
</dbReference>
<reference evidence="4" key="1">
    <citation type="submission" date="2017-03" db="EMBL/GenBank/DDBJ databases">
        <authorList>
            <person name="Rodrigo-Torres L."/>
            <person name="Arahal R.D."/>
            <person name="Lucena T."/>
        </authorList>
    </citation>
    <scope>NUCLEOTIDE SEQUENCE [LARGE SCALE GENOMIC DNA]</scope>
    <source>
        <strain evidence="4">CECT 8411</strain>
    </source>
</reference>
<dbReference type="Gene3D" id="2.160.20.10">
    <property type="entry name" value="Single-stranded right-handed beta-helix, Pectin lyase-like"/>
    <property type="match status" value="1"/>
</dbReference>
<dbReference type="SUPFAM" id="SSF51126">
    <property type="entry name" value="Pectin lyase-like"/>
    <property type="match status" value="1"/>
</dbReference>
<sequence length="424" mass="45925">MRVFRASLALVGALAALFSAPVSAAPACSGAEIPVRAAPSGEGQIIRNASELSTVLQQARGGEIFALEPGNYGLLRVNKVYQSDVTIRSANPASPACFTGFFLGGTANLVLDSLYFDYVFKNGDPHFSFPFSIGESRHIQISNSVFDGDFAHDTNSEADGYGFGVGLRTWRSSDIRVSGSVFRKWWSGTLAGQSARIAYIGNTIHTIRSDGINLDAITGLTIEKNHLYDFGGAAGSMDHRDMIQIMRVTPSGSSDIVIRDNVFDMGRGDFTQTIWAGGDGKDLGNRNMRHRNVLIENNIIYNAHVHGISIHGSDNISVRKNSVIRVPGGHSTPAINISGDSTSVVIEQNAVANIIGHNNQRDWVVLNNAFIQNENSSKRGFYDREFVYHARGEKNGYNEYGVRAGSTVDQLNAGSSLANNYPTR</sequence>
<dbReference type="SMART" id="SM00710">
    <property type="entry name" value="PbH1"/>
    <property type="match status" value="7"/>
</dbReference>
<feature type="signal peptide" evidence="1">
    <location>
        <begin position="1"/>
        <end position="24"/>
    </location>
</feature>
<dbReference type="InterPro" id="IPR011050">
    <property type="entry name" value="Pectin_lyase_fold/virulence"/>
</dbReference>
<dbReference type="NCBIfam" id="TIGR03804">
    <property type="entry name" value="para_beta_helix"/>
    <property type="match status" value="1"/>
</dbReference>
<organism evidence="3 4">
    <name type="scientific">Ruegeria meonggei</name>
    <dbReference type="NCBI Taxonomy" id="1446476"/>
    <lineage>
        <taxon>Bacteria</taxon>
        <taxon>Pseudomonadati</taxon>
        <taxon>Pseudomonadota</taxon>
        <taxon>Alphaproteobacteria</taxon>
        <taxon>Rhodobacterales</taxon>
        <taxon>Roseobacteraceae</taxon>
        <taxon>Ruegeria</taxon>
    </lineage>
</organism>
<evidence type="ECO:0000259" key="2">
    <source>
        <dbReference type="Pfam" id="PF13229"/>
    </source>
</evidence>
<gene>
    <name evidence="3" type="ORF">RUM8411_04336</name>
</gene>
<dbReference type="InterPro" id="IPR039448">
    <property type="entry name" value="Beta_helix"/>
</dbReference>
<dbReference type="InterPro" id="IPR006626">
    <property type="entry name" value="PbH1"/>
</dbReference>
<evidence type="ECO:0000313" key="3">
    <source>
        <dbReference type="EMBL" id="SLN76071.1"/>
    </source>
</evidence>
<dbReference type="Pfam" id="PF13229">
    <property type="entry name" value="Beta_helix"/>
    <property type="match status" value="1"/>
</dbReference>
<proteinExistence type="predicted"/>
<dbReference type="EMBL" id="FWFP01000017">
    <property type="protein sequence ID" value="SLN76071.1"/>
    <property type="molecule type" value="Genomic_DNA"/>
</dbReference>